<keyword evidence="3" id="KW-1185">Reference proteome</keyword>
<evidence type="ECO:0000256" key="1">
    <source>
        <dbReference type="SAM" id="Phobius"/>
    </source>
</evidence>
<feature type="transmembrane region" description="Helical" evidence="1">
    <location>
        <begin position="6"/>
        <end position="26"/>
    </location>
</feature>
<evidence type="ECO:0000313" key="2">
    <source>
        <dbReference type="EMBL" id="EOR25259.1"/>
    </source>
</evidence>
<protein>
    <submittedName>
        <fullName evidence="2">Uncharacterized protein</fullName>
    </submittedName>
</protein>
<organism evidence="2 3">
    <name type="scientific">Clostridium sartagoforme AAU1</name>
    <dbReference type="NCBI Taxonomy" id="1202534"/>
    <lineage>
        <taxon>Bacteria</taxon>
        <taxon>Bacillati</taxon>
        <taxon>Bacillota</taxon>
        <taxon>Clostridia</taxon>
        <taxon>Eubacteriales</taxon>
        <taxon>Clostridiaceae</taxon>
        <taxon>Clostridium</taxon>
    </lineage>
</organism>
<gene>
    <name evidence="2" type="ORF">A500_10295</name>
</gene>
<dbReference type="Proteomes" id="UP000013988">
    <property type="component" value="Unassembled WGS sequence"/>
</dbReference>
<dbReference type="EMBL" id="ASRV01000127">
    <property type="protein sequence ID" value="EOR25259.1"/>
    <property type="molecule type" value="Genomic_DNA"/>
</dbReference>
<proteinExistence type="predicted"/>
<dbReference type="PATRIC" id="fig|1202534.3.peg.2042"/>
<accession>R9C7B4</accession>
<keyword evidence="1" id="KW-0472">Membrane</keyword>
<reference evidence="2 3" key="1">
    <citation type="submission" date="2013-03" db="EMBL/GenBank/DDBJ databases">
        <title>Whole genome shotgun sequencing of Clostridium sartagoforme AAU1.</title>
        <authorList>
            <person name="Joshi C.G."/>
            <person name="Duggirala S.M."/>
            <person name="Nathani N.M."/>
            <person name="Bhatt V.D."/>
            <person name="Patel A.K."/>
            <person name="Pandya P.R."/>
            <person name="KaPatel J.A."/>
        </authorList>
    </citation>
    <scope>NUCLEOTIDE SEQUENCE [LARGE SCALE GENOMIC DNA]</scope>
    <source>
        <strain evidence="2 3">AAU1</strain>
    </source>
</reference>
<keyword evidence="1" id="KW-0812">Transmembrane</keyword>
<sequence length="54" mass="6292">MKKKMLIELFIYVAIVIVAFIFLFTYKPKQKPIDVPSDYKISRGEVNAIISNEQ</sequence>
<dbReference type="AlphaFoldDB" id="R9C7B4"/>
<name>R9C7B4_9CLOT</name>
<dbReference type="RefSeq" id="WP_016207405.1">
    <property type="nucleotide sequence ID" value="NZ_ASRV01000127.1"/>
</dbReference>
<keyword evidence="1" id="KW-1133">Transmembrane helix</keyword>
<evidence type="ECO:0000313" key="3">
    <source>
        <dbReference type="Proteomes" id="UP000013988"/>
    </source>
</evidence>
<comment type="caution">
    <text evidence="2">The sequence shown here is derived from an EMBL/GenBank/DDBJ whole genome shotgun (WGS) entry which is preliminary data.</text>
</comment>